<dbReference type="HOGENOM" id="CLU_019238_0_0_1"/>
<dbReference type="Proteomes" id="UP000001070">
    <property type="component" value="Unassembled WGS sequence"/>
</dbReference>
<name>B4JC61_DROGR</name>
<dbReference type="InParanoid" id="B4JC61"/>
<evidence type="ECO:0000313" key="1">
    <source>
        <dbReference type="EMBL" id="EDW03074.1"/>
    </source>
</evidence>
<accession>B4JC61</accession>
<proteinExistence type="predicted"/>
<dbReference type="AlphaFoldDB" id="B4JC61"/>
<dbReference type="PANTHER" id="PTHR47412">
    <property type="entry name" value="FI01434P-RELATED"/>
    <property type="match status" value="1"/>
</dbReference>
<dbReference type="PhylomeDB" id="B4JC61"/>
<dbReference type="OrthoDB" id="9974378at2759"/>
<sequence>MGVKVNRRFLLLLALIALSSLYLLRNLQEARQLKFADVAPVTLLDITEPTSIEEPKWISPRTEKLQQLLKCRNRQLSLQKVKHGDYWVVQNLVVGRLSRDMGCAESITYTTNGDFTFFDNLETLAERWFAPISFAIHTPGYDLNSTLDAIQYVRNCLPGSQMISDFVSFHIYFSHNHMPDYVPYDEEEALNWPYQCVEANGTLLEPPYRQNSSTMYKVQAKMTYPINVGRNIARLAANTHFIFACDIELYPSLGFVDQFLDMVSLNNSVLALRPDQARRVYPLAVFEVNENESVPNDKSELLTLLGKGRAQIFHAKICKNCHKVPEYKSWINRAFNPTDPLQLFSKTLRQGVYKYWEPFYVSDNTEPIFDERVTWEGQSNKRIQGLAMCLLGYEYHVLHPAFLVHSPGIKTSKLNPVRQKYAKEMNRIIKKTIEPEYRVLYGENKNCTT</sequence>
<gene>
    <name evidence="1" type="primary">Dgri\GH10695</name>
    <name evidence="1" type="ORF">Dgri_GH10695</name>
</gene>
<dbReference type="OMA" id="MYKVQAN"/>
<dbReference type="STRING" id="7222.B4JC61"/>
<reference evidence="1 2" key="1">
    <citation type="journal article" date="2007" name="Nature">
        <title>Evolution of genes and genomes on the Drosophila phylogeny.</title>
        <authorList>
            <consortium name="Drosophila 12 Genomes Consortium"/>
            <person name="Clark A.G."/>
            <person name="Eisen M.B."/>
            <person name="Smith D.R."/>
            <person name="Bergman C.M."/>
            <person name="Oliver B."/>
            <person name="Markow T.A."/>
            <person name="Kaufman T.C."/>
            <person name="Kellis M."/>
            <person name="Gelbart W."/>
            <person name="Iyer V.N."/>
            <person name="Pollard D.A."/>
            <person name="Sackton T.B."/>
            <person name="Larracuente A.M."/>
            <person name="Singh N.D."/>
            <person name="Abad J.P."/>
            <person name="Abt D.N."/>
            <person name="Adryan B."/>
            <person name="Aguade M."/>
            <person name="Akashi H."/>
            <person name="Anderson W.W."/>
            <person name="Aquadro C.F."/>
            <person name="Ardell D.H."/>
            <person name="Arguello R."/>
            <person name="Artieri C.G."/>
            <person name="Barbash D.A."/>
            <person name="Barker D."/>
            <person name="Barsanti P."/>
            <person name="Batterham P."/>
            <person name="Batzoglou S."/>
            <person name="Begun D."/>
            <person name="Bhutkar A."/>
            <person name="Blanco E."/>
            <person name="Bosak S.A."/>
            <person name="Bradley R.K."/>
            <person name="Brand A.D."/>
            <person name="Brent M.R."/>
            <person name="Brooks A.N."/>
            <person name="Brown R.H."/>
            <person name="Butlin R.K."/>
            <person name="Caggese C."/>
            <person name="Calvi B.R."/>
            <person name="Bernardo de Carvalho A."/>
            <person name="Caspi A."/>
            <person name="Castrezana S."/>
            <person name="Celniker S.E."/>
            <person name="Chang J.L."/>
            <person name="Chapple C."/>
            <person name="Chatterji S."/>
            <person name="Chinwalla A."/>
            <person name="Civetta A."/>
            <person name="Clifton S.W."/>
            <person name="Comeron J.M."/>
            <person name="Costello J.C."/>
            <person name="Coyne J.A."/>
            <person name="Daub J."/>
            <person name="David R.G."/>
            <person name="Delcher A.L."/>
            <person name="Delehaunty K."/>
            <person name="Do C.B."/>
            <person name="Ebling H."/>
            <person name="Edwards K."/>
            <person name="Eickbush T."/>
            <person name="Evans J.D."/>
            <person name="Filipski A."/>
            <person name="Findeiss S."/>
            <person name="Freyhult E."/>
            <person name="Fulton L."/>
            <person name="Fulton R."/>
            <person name="Garcia A.C."/>
            <person name="Gardiner A."/>
            <person name="Garfield D.A."/>
            <person name="Garvin B.E."/>
            <person name="Gibson G."/>
            <person name="Gilbert D."/>
            <person name="Gnerre S."/>
            <person name="Godfrey J."/>
            <person name="Good R."/>
            <person name="Gotea V."/>
            <person name="Gravely B."/>
            <person name="Greenberg A.J."/>
            <person name="Griffiths-Jones S."/>
            <person name="Gross S."/>
            <person name="Guigo R."/>
            <person name="Gustafson E.A."/>
            <person name="Haerty W."/>
            <person name="Hahn M.W."/>
            <person name="Halligan D.L."/>
            <person name="Halpern A.L."/>
            <person name="Halter G.M."/>
            <person name="Han M.V."/>
            <person name="Heger A."/>
            <person name="Hillier L."/>
            <person name="Hinrichs A.S."/>
            <person name="Holmes I."/>
            <person name="Hoskins R.A."/>
            <person name="Hubisz M.J."/>
            <person name="Hultmark D."/>
            <person name="Huntley M.A."/>
            <person name="Jaffe D.B."/>
            <person name="Jagadeeshan S."/>
            <person name="Jeck W.R."/>
            <person name="Johnson J."/>
            <person name="Jones C.D."/>
            <person name="Jordan W.C."/>
            <person name="Karpen G.H."/>
            <person name="Kataoka E."/>
            <person name="Keightley P.D."/>
            <person name="Kheradpour P."/>
            <person name="Kirkness E.F."/>
            <person name="Koerich L.B."/>
            <person name="Kristiansen K."/>
            <person name="Kudrna D."/>
            <person name="Kulathinal R.J."/>
            <person name="Kumar S."/>
            <person name="Kwok R."/>
            <person name="Lander E."/>
            <person name="Langley C.H."/>
            <person name="Lapoint R."/>
            <person name="Lazzaro B.P."/>
            <person name="Lee S.J."/>
            <person name="Levesque L."/>
            <person name="Li R."/>
            <person name="Lin C.F."/>
            <person name="Lin M.F."/>
            <person name="Lindblad-Toh K."/>
            <person name="Llopart A."/>
            <person name="Long M."/>
            <person name="Low L."/>
            <person name="Lozovsky E."/>
            <person name="Lu J."/>
            <person name="Luo M."/>
            <person name="Machado C.A."/>
            <person name="Makalowski W."/>
            <person name="Marzo M."/>
            <person name="Matsuda M."/>
            <person name="Matzkin L."/>
            <person name="McAllister B."/>
            <person name="McBride C.S."/>
            <person name="McKernan B."/>
            <person name="McKernan K."/>
            <person name="Mendez-Lago M."/>
            <person name="Minx P."/>
            <person name="Mollenhauer M.U."/>
            <person name="Montooth K."/>
            <person name="Mount S.M."/>
            <person name="Mu X."/>
            <person name="Myers E."/>
            <person name="Negre B."/>
            <person name="Newfeld S."/>
            <person name="Nielsen R."/>
            <person name="Noor M.A."/>
            <person name="O'Grady P."/>
            <person name="Pachter L."/>
            <person name="Papaceit M."/>
            <person name="Parisi M.J."/>
            <person name="Parisi M."/>
            <person name="Parts L."/>
            <person name="Pedersen J.S."/>
            <person name="Pesole G."/>
            <person name="Phillippy A.M."/>
            <person name="Ponting C.P."/>
            <person name="Pop M."/>
            <person name="Porcelli D."/>
            <person name="Powell J.R."/>
            <person name="Prohaska S."/>
            <person name="Pruitt K."/>
            <person name="Puig M."/>
            <person name="Quesneville H."/>
            <person name="Ram K.R."/>
            <person name="Rand D."/>
            <person name="Rasmussen M.D."/>
            <person name="Reed L.K."/>
            <person name="Reenan R."/>
            <person name="Reily A."/>
            <person name="Remington K.A."/>
            <person name="Rieger T.T."/>
            <person name="Ritchie M.G."/>
            <person name="Robin C."/>
            <person name="Rogers Y.H."/>
            <person name="Rohde C."/>
            <person name="Rozas J."/>
            <person name="Rubenfield M.J."/>
            <person name="Ruiz A."/>
            <person name="Russo S."/>
            <person name="Salzberg S.L."/>
            <person name="Sanchez-Gracia A."/>
            <person name="Saranga D.J."/>
            <person name="Sato H."/>
            <person name="Schaeffer S.W."/>
            <person name="Schatz M.C."/>
            <person name="Schlenke T."/>
            <person name="Schwartz R."/>
            <person name="Segarra C."/>
            <person name="Singh R.S."/>
            <person name="Sirot L."/>
            <person name="Sirota M."/>
            <person name="Sisneros N.B."/>
            <person name="Smith C.D."/>
            <person name="Smith T.F."/>
            <person name="Spieth J."/>
            <person name="Stage D.E."/>
            <person name="Stark A."/>
            <person name="Stephan W."/>
            <person name="Strausberg R.L."/>
            <person name="Strempel S."/>
            <person name="Sturgill D."/>
            <person name="Sutton G."/>
            <person name="Sutton G.G."/>
            <person name="Tao W."/>
            <person name="Teichmann S."/>
            <person name="Tobari Y.N."/>
            <person name="Tomimura Y."/>
            <person name="Tsolas J.M."/>
            <person name="Valente V.L."/>
            <person name="Venter E."/>
            <person name="Venter J.C."/>
            <person name="Vicario S."/>
            <person name="Vieira F.G."/>
            <person name="Vilella A.J."/>
            <person name="Villasante A."/>
            <person name="Walenz B."/>
            <person name="Wang J."/>
            <person name="Wasserman M."/>
            <person name="Watts T."/>
            <person name="Wilson D."/>
            <person name="Wilson R.K."/>
            <person name="Wing R.A."/>
            <person name="Wolfner M.F."/>
            <person name="Wong A."/>
            <person name="Wong G.K."/>
            <person name="Wu C.I."/>
            <person name="Wu G."/>
            <person name="Yamamoto D."/>
            <person name="Yang H.P."/>
            <person name="Yang S.P."/>
            <person name="Yorke J.A."/>
            <person name="Yoshida K."/>
            <person name="Zdobnov E."/>
            <person name="Zhang P."/>
            <person name="Zhang Y."/>
            <person name="Zimin A.V."/>
            <person name="Baldwin J."/>
            <person name="Abdouelleil A."/>
            <person name="Abdulkadir J."/>
            <person name="Abebe A."/>
            <person name="Abera B."/>
            <person name="Abreu J."/>
            <person name="Acer S.C."/>
            <person name="Aftuck L."/>
            <person name="Alexander A."/>
            <person name="An P."/>
            <person name="Anderson E."/>
            <person name="Anderson S."/>
            <person name="Arachi H."/>
            <person name="Azer M."/>
            <person name="Bachantsang P."/>
            <person name="Barry A."/>
            <person name="Bayul T."/>
            <person name="Berlin A."/>
            <person name="Bessette D."/>
            <person name="Bloom T."/>
            <person name="Blye J."/>
            <person name="Boguslavskiy L."/>
            <person name="Bonnet C."/>
            <person name="Boukhgalter B."/>
            <person name="Bourzgui I."/>
            <person name="Brown A."/>
            <person name="Cahill P."/>
            <person name="Channer S."/>
            <person name="Cheshatsang Y."/>
            <person name="Chuda L."/>
            <person name="Citroen M."/>
            <person name="Collymore A."/>
            <person name="Cooke P."/>
            <person name="Costello M."/>
            <person name="D'Aco K."/>
            <person name="Daza R."/>
            <person name="De Haan G."/>
            <person name="DeGray S."/>
            <person name="DeMaso C."/>
            <person name="Dhargay N."/>
            <person name="Dooley K."/>
            <person name="Dooley E."/>
            <person name="Doricent M."/>
            <person name="Dorje P."/>
            <person name="Dorjee K."/>
            <person name="Dupes A."/>
            <person name="Elong R."/>
            <person name="Falk J."/>
            <person name="Farina A."/>
            <person name="Faro S."/>
            <person name="Ferguson D."/>
            <person name="Fisher S."/>
            <person name="Foley C.D."/>
            <person name="Franke A."/>
            <person name="Friedrich D."/>
            <person name="Gadbois L."/>
            <person name="Gearin G."/>
            <person name="Gearin C.R."/>
            <person name="Giannoukos G."/>
            <person name="Goode T."/>
            <person name="Graham J."/>
            <person name="Grandbois E."/>
            <person name="Grewal S."/>
            <person name="Gyaltsen K."/>
            <person name="Hafez N."/>
            <person name="Hagos B."/>
            <person name="Hall J."/>
            <person name="Henson C."/>
            <person name="Hollinger A."/>
            <person name="Honan T."/>
            <person name="Huard M.D."/>
            <person name="Hughes L."/>
            <person name="Hurhula B."/>
            <person name="Husby M.E."/>
            <person name="Kamat A."/>
            <person name="Kanga B."/>
            <person name="Kashin S."/>
            <person name="Khazanovich D."/>
            <person name="Kisner P."/>
            <person name="Lance K."/>
            <person name="Lara M."/>
            <person name="Lee W."/>
            <person name="Lennon N."/>
            <person name="Letendre F."/>
            <person name="LeVine R."/>
            <person name="Lipovsky A."/>
            <person name="Liu X."/>
            <person name="Liu J."/>
            <person name="Liu S."/>
            <person name="Lokyitsang T."/>
            <person name="Lokyitsang Y."/>
            <person name="Lubonja R."/>
            <person name="Lui A."/>
            <person name="MacDonald P."/>
            <person name="Magnisalis V."/>
            <person name="Maru K."/>
            <person name="Matthews C."/>
            <person name="McCusker W."/>
            <person name="McDonough S."/>
            <person name="Mehta T."/>
            <person name="Meldrim J."/>
            <person name="Meneus L."/>
            <person name="Mihai O."/>
            <person name="Mihalev A."/>
            <person name="Mihova T."/>
            <person name="Mittelman R."/>
            <person name="Mlenga V."/>
            <person name="Montmayeur A."/>
            <person name="Mulrain L."/>
            <person name="Navidi A."/>
            <person name="Naylor J."/>
            <person name="Negash T."/>
            <person name="Nguyen T."/>
            <person name="Nguyen N."/>
            <person name="Nicol R."/>
            <person name="Norbu C."/>
            <person name="Norbu N."/>
            <person name="Novod N."/>
            <person name="O'Neill B."/>
            <person name="Osman S."/>
            <person name="Markiewicz E."/>
            <person name="Oyono O.L."/>
            <person name="Patti C."/>
            <person name="Phunkhang P."/>
            <person name="Pierre F."/>
            <person name="Priest M."/>
            <person name="Raghuraman S."/>
            <person name="Rege F."/>
            <person name="Reyes R."/>
            <person name="Rise C."/>
            <person name="Rogov P."/>
            <person name="Ross K."/>
            <person name="Ryan E."/>
            <person name="Settipalli S."/>
            <person name="Shea T."/>
            <person name="Sherpa N."/>
            <person name="Shi L."/>
            <person name="Shih D."/>
            <person name="Sparrow T."/>
            <person name="Spaulding J."/>
            <person name="Stalker J."/>
            <person name="Stange-Thomann N."/>
            <person name="Stavropoulos S."/>
            <person name="Stone C."/>
            <person name="Strader C."/>
            <person name="Tesfaye S."/>
            <person name="Thomson T."/>
            <person name="Thoulutsang Y."/>
            <person name="Thoulutsang D."/>
            <person name="Topham K."/>
            <person name="Topping I."/>
            <person name="Tsamla T."/>
            <person name="Vassiliev H."/>
            <person name="Vo A."/>
            <person name="Wangchuk T."/>
            <person name="Wangdi T."/>
            <person name="Weiand M."/>
            <person name="Wilkinson J."/>
            <person name="Wilson A."/>
            <person name="Yadav S."/>
            <person name="Young G."/>
            <person name="Yu Q."/>
            <person name="Zembek L."/>
            <person name="Zhong D."/>
            <person name="Zimmer A."/>
            <person name="Zwirko Z."/>
            <person name="Jaffe D.B."/>
            <person name="Alvarez P."/>
            <person name="Brockman W."/>
            <person name="Butler J."/>
            <person name="Chin C."/>
            <person name="Gnerre S."/>
            <person name="Grabherr M."/>
            <person name="Kleber M."/>
            <person name="Mauceli E."/>
            <person name="MacCallum I."/>
        </authorList>
    </citation>
    <scope>NUCLEOTIDE SEQUENCE [LARGE SCALE GENOMIC DNA]</scope>
    <source>
        <strain evidence="2">Tucson 15287-2541.00</strain>
    </source>
</reference>
<organism evidence="2">
    <name type="scientific">Drosophila grimshawi</name>
    <name type="common">Hawaiian fruit fly</name>
    <name type="synonym">Idiomyia grimshawi</name>
    <dbReference type="NCBI Taxonomy" id="7222"/>
    <lineage>
        <taxon>Eukaryota</taxon>
        <taxon>Metazoa</taxon>
        <taxon>Ecdysozoa</taxon>
        <taxon>Arthropoda</taxon>
        <taxon>Hexapoda</taxon>
        <taxon>Insecta</taxon>
        <taxon>Pterygota</taxon>
        <taxon>Neoptera</taxon>
        <taxon>Endopterygota</taxon>
        <taxon>Diptera</taxon>
        <taxon>Brachycera</taxon>
        <taxon>Muscomorpha</taxon>
        <taxon>Ephydroidea</taxon>
        <taxon>Drosophilidae</taxon>
        <taxon>Drosophila</taxon>
        <taxon>Hawaiian Drosophila</taxon>
    </lineage>
</organism>
<dbReference type="Pfam" id="PF13896">
    <property type="entry name" value="Glyco_transf_49"/>
    <property type="match status" value="1"/>
</dbReference>
<dbReference type="EMBL" id="CH916368">
    <property type="protein sequence ID" value="EDW03074.1"/>
    <property type="molecule type" value="Genomic_DNA"/>
</dbReference>
<dbReference type="KEGG" id="dgr:6562939"/>
<dbReference type="eggNOG" id="KOG3765">
    <property type="taxonomic scope" value="Eukaryota"/>
</dbReference>
<protein>
    <submittedName>
        <fullName evidence="1">GH10695</fullName>
    </submittedName>
</protein>
<keyword evidence="2" id="KW-1185">Reference proteome</keyword>
<evidence type="ECO:0000313" key="2">
    <source>
        <dbReference type="Proteomes" id="UP000001070"/>
    </source>
</evidence>
<dbReference type="PANTHER" id="PTHR47412:SF1">
    <property type="entry name" value="FI01434P-RELATED"/>
    <property type="match status" value="1"/>
</dbReference>
<dbReference type="FunCoup" id="B4JC61">
    <property type="interactions" value="3"/>
</dbReference>